<feature type="domain" description="Spore protein YkvP/CgeB glycosyl transferase-like" evidence="5">
    <location>
        <begin position="512"/>
        <end position="630"/>
    </location>
</feature>
<accession>A0A6L9U6C8</accession>
<protein>
    <submittedName>
        <fullName evidence="6">Methyltransferase domain-containing protein</fullName>
    </submittedName>
</protein>
<organism evidence="6 7">
    <name type="scientific">Rhizobium lusitanum</name>
    <dbReference type="NCBI Taxonomy" id="293958"/>
    <lineage>
        <taxon>Bacteria</taxon>
        <taxon>Pseudomonadati</taxon>
        <taxon>Pseudomonadota</taxon>
        <taxon>Alphaproteobacteria</taxon>
        <taxon>Hyphomicrobiales</taxon>
        <taxon>Rhizobiaceae</taxon>
        <taxon>Rhizobium/Agrobacterium group</taxon>
        <taxon>Rhizobium</taxon>
    </lineage>
</organism>
<reference evidence="6 7" key="1">
    <citation type="submission" date="2019-12" db="EMBL/GenBank/DDBJ databases">
        <title>Rhizobium genotypes associated with high levels of biological nitrogen fixation by grain legumes in a temperate-maritime cropping system.</title>
        <authorList>
            <person name="Maluk M."/>
            <person name="Francesc Ferrando Molina F."/>
            <person name="Lopez Del Egido L."/>
            <person name="Lafos M."/>
            <person name="Langarica-Fuentes A."/>
            <person name="Gebre Yohannes G."/>
            <person name="Young M.W."/>
            <person name="Martin P."/>
            <person name="Gantlett R."/>
            <person name="Kenicer G."/>
            <person name="Hawes C."/>
            <person name="Begg G.S."/>
            <person name="Quilliam R.S."/>
            <person name="Squire G.R."/>
            <person name="Poole P.S."/>
            <person name="Young P.W."/>
            <person name="Iannetta P.M."/>
            <person name="James E.K."/>
        </authorList>
    </citation>
    <scope>NUCLEOTIDE SEQUENCE [LARGE SCALE GENOMIC DNA]</scope>
    <source>
        <strain evidence="6 7">JHI1118</strain>
    </source>
</reference>
<dbReference type="Pfam" id="PF13524">
    <property type="entry name" value="Glyco_trans_1_2"/>
    <property type="match status" value="1"/>
</dbReference>
<dbReference type="CDD" id="cd02440">
    <property type="entry name" value="AdoMet_MTases"/>
    <property type="match status" value="1"/>
</dbReference>
<feature type="domain" description="Methyltransferase type 11" evidence="4">
    <location>
        <begin position="53"/>
        <end position="146"/>
    </location>
</feature>
<dbReference type="InterPro" id="IPR051052">
    <property type="entry name" value="Diverse_substrate_MTase"/>
</dbReference>
<dbReference type="PANTHER" id="PTHR44942">
    <property type="entry name" value="METHYLTRANSF_11 DOMAIN-CONTAINING PROTEIN"/>
    <property type="match status" value="1"/>
</dbReference>
<keyword evidence="2 6" id="KW-0489">Methyltransferase</keyword>
<keyword evidence="3 6" id="KW-0808">Transferase</keyword>
<dbReference type="EMBL" id="WUEY01000005">
    <property type="protein sequence ID" value="NEI70814.1"/>
    <property type="molecule type" value="Genomic_DNA"/>
</dbReference>
<dbReference type="Proteomes" id="UP000483035">
    <property type="component" value="Unassembled WGS sequence"/>
</dbReference>
<proteinExistence type="inferred from homology"/>
<dbReference type="GO" id="GO:0008757">
    <property type="term" value="F:S-adenosylmethionine-dependent methyltransferase activity"/>
    <property type="evidence" value="ECO:0007669"/>
    <property type="project" value="InterPro"/>
</dbReference>
<evidence type="ECO:0000256" key="1">
    <source>
        <dbReference type="ARBA" id="ARBA00008361"/>
    </source>
</evidence>
<dbReference type="GO" id="GO:0032259">
    <property type="term" value="P:methylation"/>
    <property type="evidence" value="ECO:0007669"/>
    <property type="project" value="UniProtKB-KW"/>
</dbReference>
<gene>
    <name evidence="6" type="ORF">GR212_14615</name>
</gene>
<dbReference type="AlphaFoldDB" id="A0A6L9U6C8"/>
<evidence type="ECO:0000313" key="7">
    <source>
        <dbReference type="Proteomes" id="UP000483035"/>
    </source>
</evidence>
<dbReference type="InterPro" id="IPR013216">
    <property type="entry name" value="Methyltransf_11"/>
</dbReference>
<dbReference type="Gene3D" id="3.40.50.150">
    <property type="entry name" value="Vaccinia Virus protein VP39"/>
    <property type="match status" value="1"/>
</dbReference>
<dbReference type="SUPFAM" id="SSF53335">
    <property type="entry name" value="S-adenosyl-L-methionine-dependent methyltransferases"/>
    <property type="match status" value="1"/>
</dbReference>
<evidence type="ECO:0000259" key="5">
    <source>
        <dbReference type="Pfam" id="PF13524"/>
    </source>
</evidence>
<dbReference type="Pfam" id="PF08241">
    <property type="entry name" value="Methyltransf_11"/>
    <property type="match status" value="1"/>
</dbReference>
<evidence type="ECO:0000256" key="3">
    <source>
        <dbReference type="ARBA" id="ARBA00022679"/>
    </source>
</evidence>
<sequence length="899" mass="101746">MLASERRRDMSGLKDKMEFTGERFVPEVSGNIVIEHLHRYLSAVELAKGKVVLDIASGEGYGSDLLSLHAAQVIGVDIAAEAVDHANAKYQRPNLTFRVGECAAIPCADNSIDLIVSFETLEHHDKHDETFREFKRVLRPGGQLLISSPDKKYYSDLRNFHNEFHVKELYEEEFHELMEKYFRNVNYFSQRICYGSLLLPTDGLSSARSYVLRSGELEAARGVTEPLYLLALASDGEIGTMETGLLEQPLNDTEVVQSWTKEVAWRDDELDRLRNLVAEIPKLQAGLEAEQLSREVSEQKYQAILASSSWKVTRPLRVVRRALGQAPRLSAHLRASRSRAVNALGYLRRGDVKGLLSRATYYRRQAKLEYIRSRLQQANGRVWGIMSTPHTLFIAQCIAERLERHGIATEIMTEAPRVFNHDLYIVLCAQMFERLPPGEKRVIFQLEQSVSSRWFTPAYLNALQNSLAVLEYATVNIEFLASKSIAYPHVNYLPIGTSLEPPAPVDPSQKEYDFIFYGDYYSSPRRSPMLDALKQHFSVKLCNDVFGDEMHQLIRKARAVINIHYYENALLEMPRIQECLSLGVPVLSESSQDQQDYPELGDAVRFFEQGSIEAMLEAAKAIIAEGDQIDVAVRKSAQASASRFTFMIDRFLANIGSLRMGKMLEGEIYLDSDGAQVVLSMPETIDRRQTFLAEKPKDCAIFDGIRNTKGWVGCGASYSALARYALAKGLPQLTVFEDDVLFHEGHEGKVEIIREYLAQTGRWDIFSGVIASVHPNTRVLGVEVWKGMMFVRLDHMTSTVFNIYNNRALNLLARWDPENTDVDSNAIDRYLENSDDLVIVVALPFLVGHREDVASTLWGFENDKYSKMIAQAEKTISDLAKRWLEGEKNAQTVKVDTYS</sequence>
<evidence type="ECO:0000259" key="4">
    <source>
        <dbReference type="Pfam" id="PF08241"/>
    </source>
</evidence>
<dbReference type="PANTHER" id="PTHR44942:SF4">
    <property type="entry name" value="METHYLTRANSFERASE TYPE 11 DOMAIN-CONTAINING PROTEIN"/>
    <property type="match status" value="1"/>
</dbReference>
<comment type="caution">
    <text evidence="6">The sequence shown here is derived from an EMBL/GenBank/DDBJ whole genome shotgun (WGS) entry which is preliminary data.</text>
</comment>
<evidence type="ECO:0000256" key="2">
    <source>
        <dbReference type="ARBA" id="ARBA00022603"/>
    </source>
</evidence>
<evidence type="ECO:0000313" key="6">
    <source>
        <dbReference type="EMBL" id="NEI70814.1"/>
    </source>
</evidence>
<dbReference type="InterPro" id="IPR029063">
    <property type="entry name" value="SAM-dependent_MTases_sf"/>
</dbReference>
<comment type="similarity">
    <text evidence="1">Belongs to the methyltransferase superfamily.</text>
</comment>
<name>A0A6L9U6C8_9HYPH</name>
<dbReference type="InterPro" id="IPR055259">
    <property type="entry name" value="YkvP/CgeB_Glyco_trans-like"/>
</dbReference>